<dbReference type="SMART" id="SM00338">
    <property type="entry name" value="BRLZ"/>
    <property type="match status" value="1"/>
</dbReference>
<dbReference type="GO" id="GO:0000977">
    <property type="term" value="F:RNA polymerase II transcription regulatory region sequence-specific DNA binding"/>
    <property type="evidence" value="ECO:0007669"/>
    <property type="project" value="TreeGrafter"/>
</dbReference>
<dbReference type="Pfam" id="PF00170">
    <property type="entry name" value="bZIP_1"/>
    <property type="match status" value="1"/>
</dbReference>
<name>A0A8S1E7J4_9PELO</name>
<comment type="caution">
    <text evidence="10">The sequence shown here is derived from an EMBL/GenBank/DDBJ whole genome shotgun (WGS) entry which is preliminary data.</text>
</comment>
<comment type="similarity">
    <text evidence="2">Belongs to the bZIP family.</text>
</comment>
<feature type="coiled-coil region" evidence="7">
    <location>
        <begin position="190"/>
        <end position="217"/>
    </location>
</feature>
<accession>A0A8S1E7J4</accession>
<dbReference type="InterPro" id="IPR046347">
    <property type="entry name" value="bZIP_sf"/>
</dbReference>
<dbReference type="InterPro" id="IPR004827">
    <property type="entry name" value="bZIP"/>
</dbReference>
<dbReference type="GO" id="GO:0005634">
    <property type="term" value="C:nucleus"/>
    <property type="evidence" value="ECO:0007669"/>
    <property type="project" value="UniProtKB-SubCell"/>
</dbReference>
<protein>
    <recommendedName>
        <fullName evidence="9">BZIP domain-containing protein</fullName>
    </recommendedName>
</protein>
<dbReference type="Gene3D" id="1.20.5.170">
    <property type="match status" value="1"/>
</dbReference>
<evidence type="ECO:0000313" key="11">
    <source>
        <dbReference type="Proteomes" id="UP000494206"/>
    </source>
</evidence>
<feature type="compositionally biased region" description="Low complexity" evidence="8">
    <location>
        <begin position="129"/>
        <end position="140"/>
    </location>
</feature>
<comment type="subcellular location">
    <subcellularLocation>
        <location evidence="1">Nucleus</location>
    </subcellularLocation>
</comment>
<keyword evidence="4" id="KW-0238">DNA-binding</keyword>
<dbReference type="PROSITE" id="PS00036">
    <property type="entry name" value="BZIP_BASIC"/>
    <property type="match status" value="1"/>
</dbReference>
<dbReference type="CDD" id="cd14692">
    <property type="entry name" value="bZIP_ATF4"/>
    <property type="match status" value="1"/>
</dbReference>
<dbReference type="GO" id="GO:0001228">
    <property type="term" value="F:DNA-binding transcription activator activity, RNA polymerase II-specific"/>
    <property type="evidence" value="ECO:0007669"/>
    <property type="project" value="TreeGrafter"/>
</dbReference>
<dbReference type="SUPFAM" id="SSF57959">
    <property type="entry name" value="Leucine zipper domain"/>
    <property type="match status" value="1"/>
</dbReference>
<evidence type="ECO:0000256" key="5">
    <source>
        <dbReference type="ARBA" id="ARBA00023163"/>
    </source>
</evidence>
<dbReference type="OrthoDB" id="5847285at2759"/>
<feature type="domain" description="BZIP" evidence="9">
    <location>
        <begin position="158"/>
        <end position="221"/>
    </location>
</feature>
<organism evidence="10 11">
    <name type="scientific">Caenorhabditis bovis</name>
    <dbReference type="NCBI Taxonomy" id="2654633"/>
    <lineage>
        <taxon>Eukaryota</taxon>
        <taxon>Metazoa</taxon>
        <taxon>Ecdysozoa</taxon>
        <taxon>Nematoda</taxon>
        <taxon>Chromadorea</taxon>
        <taxon>Rhabditida</taxon>
        <taxon>Rhabditina</taxon>
        <taxon>Rhabditomorpha</taxon>
        <taxon>Rhabditoidea</taxon>
        <taxon>Rhabditidae</taxon>
        <taxon>Peloderinae</taxon>
        <taxon>Caenorhabditis</taxon>
    </lineage>
</organism>
<keyword evidence="11" id="KW-1185">Reference proteome</keyword>
<evidence type="ECO:0000256" key="7">
    <source>
        <dbReference type="SAM" id="Coils"/>
    </source>
</evidence>
<keyword evidence="7" id="KW-0175">Coiled coil</keyword>
<evidence type="ECO:0000256" key="4">
    <source>
        <dbReference type="ARBA" id="ARBA00023125"/>
    </source>
</evidence>
<dbReference type="PROSITE" id="PS50217">
    <property type="entry name" value="BZIP"/>
    <property type="match status" value="1"/>
</dbReference>
<evidence type="ECO:0000259" key="9">
    <source>
        <dbReference type="PROSITE" id="PS50217"/>
    </source>
</evidence>
<dbReference type="AlphaFoldDB" id="A0A8S1E7J4"/>
<dbReference type="PANTHER" id="PTHR13044">
    <property type="entry name" value="ACTIVATING TRANSCRIPTION FACTOR ATF 4/5"/>
    <property type="match status" value="1"/>
</dbReference>
<evidence type="ECO:0000313" key="10">
    <source>
        <dbReference type="EMBL" id="CAB3399772.1"/>
    </source>
</evidence>
<sequence length="224" mass="26105">MNSNGQPNFTPAQQYVGHTFGQLPSHIPQPQPFQNTPPNTYVFHHHYHHEYYPGTQHFERQMPYLPPAPQSWVPPDPFVDDFPMPDESEPIFADLSMSNLKPHYSPVQKKEEILEEIVRECEEIERRSSSGGSPNSSIWSSDDRDTPDLPHYHPYKSPEKKERKKAQNRLAATRYREKKRKEKELAMNCIEGLTVKNNELKTKAIELEREIGYLKNLIKEIGLE</sequence>
<proteinExistence type="inferred from homology"/>
<evidence type="ECO:0000256" key="1">
    <source>
        <dbReference type="ARBA" id="ARBA00004123"/>
    </source>
</evidence>
<feature type="compositionally biased region" description="Basic and acidic residues" evidence="8">
    <location>
        <begin position="141"/>
        <end position="161"/>
    </location>
</feature>
<dbReference type="PANTHER" id="PTHR13044:SF14">
    <property type="entry name" value="CRYPTOCEPHAL, ISOFORM A"/>
    <property type="match status" value="1"/>
</dbReference>
<dbReference type="EMBL" id="CADEPM010000002">
    <property type="protein sequence ID" value="CAB3399772.1"/>
    <property type="molecule type" value="Genomic_DNA"/>
</dbReference>
<keyword evidence="5" id="KW-0804">Transcription</keyword>
<gene>
    <name evidence="10" type="ORF">CBOVIS_LOCUS2842</name>
</gene>
<keyword evidence="3" id="KW-0805">Transcription regulation</keyword>
<keyword evidence="6" id="KW-0539">Nucleus</keyword>
<dbReference type="Proteomes" id="UP000494206">
    <property type="component" value="Unassembled WGS sequence"/>
</dbReference>
<evidence type="ECO:0000256" key="2">
    <source>
        <dbReference type="ARBA" id="ARBA00007163"/>
    </source>
</evidence>
<dbReference type="FunFam" id="1.20.5.170:FF:000021">
    <property type="entry name" value="Cyclic AMP-dependent transcription factor ATF-4"/>
    <property type="match status" value="1"/>
</dbReference>
<evidence type="ECO:0000256" key="3">
    <source>
        <dbReference type="ARBA" id="ARBA00023015"/>
    </source>
</evidence>
<feature type="region of interest" description="Disordered" evidence="8">
    <location>
        <begin position="124"/>
        <end position="168"/>
    </location>
</feature>
<reference evidence="10 11" key="1">
    <citation type="submission" date="2020-04" db="EMBL/GenBank/DDBJ databases">
        <authorList>
            <person name="Laetsch R D."/>
            <person name="Stevens L."/>
            <person name="Kumar S."/>
            <person name="Blaxter L. M."/>
        </authorList>
    </citation>
    <scope>NUCLEOTIDE SEQUENCE [LARGE SCALE GENOMIC DNA]</scope>
</reference>
<evidence type="ECO:0000256" key="6">
    <source>
        <dbReference type="ARBA" id="ARBA00023242"/>
    </source>
</evidence>
<evidence type="ECO:0000256" key="8">
    <source>
        <dbReference type="SAM" id="MobiDB-lite"/>
    </source>
</evidence>